<name>A0A6C0KMA6_9ZZZZ</name>
<dbReference type="EMBL" id="MN740909">
    <property type="protein sequence ID" value="QHU17468.1"/>
    <property type="molecule type" value="Genomic_DNA"/>
</dbReference>
<sequence>MPYTMRKVRNKNCYRVSKKVRVNKKTGKTAKRRVFSKCATRENAVKQMKLLRALEFNKDFVPNAVRK</sequence>
<proteinExistence type="predicted"/>
<protein>
    <submittedName>
        <fullName evidence="1">Uncharacterized protein</fullName>
    </submittedName>
</protein>
<dbReference type="AlphaFoldDB" id="A0A6C0KMA6"/>
<reference evidence="1" key="1">
    <citation type="journal article" date="2020" name="Nature">
        <title>Giant virus diversity and host interactions through global metagenomics.</title>
        <authorList>
            <person name="Schulz F."/>
            <person name="Roux S."/>
            <person name="Paez-Espino D."/>
            <person name="Jungbluth S."/>
            <person name="Walsh D.A."/>
            <person name="Denef V.J."/>
            <person name="McMahon K.D."/>
            <person name="Konstantinidis K.T."/>
            <person name="Eloe-Fadrosh E.A."/>
            <person name="Kyrpides N.C."/>
            <person name="Woyke T."/>
        </authorList>
    </citation>
    <scope>NUCLEOTIDE SEQUENCE</scope>
    <source>
        <strain evidence="1">GVMAG-S-3300012000-57</strain>
    </source>
</reference>
<evidence type="ECO:0000313" key="1">
    <source>
        <dbReference type="EMBL" id="QHU17468.1"/>
    </source>
</evidence>
<accession>A0A6C0KMA6</accession>
<organism evidence="1">
    <name type="scientific">viral metagenome</name>
    <dbReference type="NCBI Taxonomy" id="1070528"/>
    <lineage>
        <taxon>unclassified sequences</taxon>
        <taxon>metagenomes</taxon>
        <taxon>organismal metagenomes</taxon>
    </lineage>
</organism>